<evidence type="ECO:0000256" key="1">
    <source>
        <dbReference type="SAM" id="MobiDB-lite"/>
    </source>
</evidence>
<dbReference type="Proteomes" id="UP000811246">
    <property type="component" value="Unassembled WGS sequence"/>
</dbReference>
<proteinExistence type="predicted"/>
<dbReference type="AlphaFoldDB" id="A0A922A2J6"/>
<dbReference type="EMBL" id="MU228877">
    <property type="protein sequence ID" value="KAG6621016.1"/>
    <property type="molecule type" value="Genomic_DNA"/>
</dbReference>
<feature type="region of interest" description="Disordered" evidence="1">
    <location>
        <begin position="21"/>
        <end position="40"/>
    </location>
</feature>
<comment type="caution">
    <text evidence="2">The sequence shown here is derived from an EMBL/GenBank/DDBJ whole genome shotgun (WGS) entry which is preliminary data.</text>
</comment>
<sequence length="87" mass="9740">MKTTEPQRPNSLETSSVLLCQKQSNPPPVPPETATPCVKQTHHKLPSPTVNYLERQPLLSHCVFPPLYRMIAQVCTNCGVNMGDYFC</sequence>
<organism evidence="2 3">
    <name type="scientific">Carya illinoinensis</name>
    <name type="common">Pecan</name>
    <dbReference type="NCBI Taxonomy" id="32201"/>
    <lineage>
        <taxon>Eukaryota</taxon>
        <taxon>Viridiplantae</taxon>
        <taxon>Streptophyta</taxon>
        <taxon>Embryophyta</taxon>
        <taxon>Tracheophyta</taxon>
        <taxon>Spermatophyta</taxon>
        <taxon>Magnoliopsida</taxon>
        <taxon>eudicotyledons</taxon>
        <taxon>Gunneridae</taxon>
        <taxon>Pentapetalae</taxon>
        <taxon>rosids</taxon>
        <taxon>fabids</taxon>
        <taxon>Fagales</taxon>
        <taxon>Juglandaceae</taxon>
        <taxon>Carya</taxon>
    </lineage>
</organism>
<evidence type="ECO:0000313" key="2">
    <source>
        <dbReference type="EMBL" id="KAG6621016.1"/>
    </source>
</evidence>
<name>A0A922A2J6_CARIL</name>
<reference evidence="2" key="1">
    <citation type="submission" date="2021-01" db="EMBL/GenBank/DDBJ databases">
        <authorList>
            <person name="Lovell J.T."/>
            <person name="Bentley N."/>
            <person name="Bhattarai G."/>
            <person name="Jenkins J.W."/>
            <person name="Sreedasyam A."/>
            <person name="Alarcon Y."/>
            <person name="Bock C."/>
            <person name="Boston L."/>
            <person name="Carlson J."/>
            <person name="Cervantes K."/>
            <person name="Clermont K."/>
            <person name="Krom N."/>
            <person name="Kubenka K."/>
            <person name="Mamidi S."/>
            <person name="Mattison C."/>
            <person name="Monteros M."/>
            <person name="Pisani C."/>
            <person name="Plott C."/>
            <person name="Rajasekar S."/>
            <person name="Rhein H.S."/>
            <person name="Rohla C."/>
            <person name="Song M."/>
            <person name="Hilaire R.S."/>
            <person name="Shu S."/>
            <person name="Wells L."/>
            <person name="Wang X."/>
            <person name="Webber J."/>
            <person name="Heerema R.J."/>
            <person name="Klein P."/>
            <person name="Conner P."/>
            <person name="Grauke L."/>
            <person name="Grimwood J."/>
            <person name="Schmutz J."/>
            <person name="Randall J.J."/>
        </authorList>
    </citation>
    <scope>NUCLEOTIDE SEQUENCE</scope>
    <source>
        <tissue evidence="2">Leaf</tissue>
    </source>
</reference>
<evidence type="ECO:0000313" key="3">
    <source>
        <dbReference type="Proteomes" id="UP000811246"/>
    </source>
</evidence>
<protein>
    <submittedName>
        <fullName evidence="2">Uncharacterized protein</fullName>
    </submittedName>
</protein>
<accession>A0A922A2J6</accession>
<gene>
    <name evidence="2" type="ORF">I3842_Q044400</name>
</gene>